<feature type="domain" description="CusB-like beta-barrel" evidence="4">
    <location>
        <begin position="265"/>
        <end position="332"/>
    </location>
</feature>
<keyword evidence="6" id="KW-1185">Reference proteome</keyword>
<dbReference type="GO" id="GO:1990281">
    <property type="term" value="C:efflux pump complex"/>
    <property type="evidence" value="ECO:0007669"/>
    <property type="project" value="TreeGrafter"/>
</dbReference>
<dbReference type="NCBIfam" id="TIGR01730">
    <property type="entry name" value="RND_mfp"/>
    <property type="match status" value="1"/>
</dbReference>
<dbReference type="GO" id="GO:1990961">
    <property type="term" value="P:xenobiotic detoxification by transmembrane export across the plasma membrane"/>
    <property type="evidence" value="ECO:0007669"/>
    <property type="project" value="InterPro"/>
</dbReference>
<evidence type="ECO:0000256" key="1">
    <source>
        <dbReference type="ARBA" id="ARBA00009477"/>
    </source>
</evidence>
<dbReference type="GO" id="GO:0030313">
    <property type="term" value="C:cell envelope"/>
    <property type="evidence" value="ECO:0007669"/>
    <property type="project" value="UniProtKB-SubCell"/>
</dbReference>
<dbReference type="InterPro" id="IPR058625">
    <property type="entry name" value="MdtA-like_BSH"/>
</dbReference>
<dbReference type="STRING" id="1519643.SAMN06295933_2817"/>
<dbReference type="PANTHER" id="PTHR30469">
    <property type="entry name" value="MULTIDRUG RESISTANCE PROTEIN MDTA"/>
    <property type="match status" value="1"/>
</dbReference>
<dbReference type="GO" id="GO:0015562">
    <property type="term" value="F:efflux transmembrane transporter activity"/>
    <property type="evidence" value="ECO:0007669"/>
    <property type="project" value="TreeGrafter"/>
</dbReference>
<dbReference type="Gene3D" id="6.10.140.1990">
    <property type="match status" value="1"/>
</dbReference>
<accession>A0A1X7EAI6</accession>
<dbReference type="Pfam" id="PF25954">
    <property type="entry name" value="Beta-barrel_RND_2"/>
    <property type="match status" value="1"/>
</dbReference>
<dbReference type="EMBL" id="FWZU01000004">
    <property type="protein sequence ID" value="SMF30173.1"/>
    <property type="molecule type" value="Genomic_DNA"/>
</dbReference>
<dbReference type="Gene3D" id="2.40.420.20">
    <property type="match status" value="1"/>
</dbReference>
<comment type="similarity">
    <text evidence="1">Belongs to the membrane fusion protein (MFP) (TC 8.A.1) family.</text>
</comment>
<reference evidence="6" key="1">
    <citation type="submission" date="2017-04" db="EMBL/GenBank/DDBJ databases">
        <authorList>
            <person name="Varghese N."/>
            <person name="Submissions S."/>
        </authorList>
    </citation>
    <scope>NUCLEOTIDE SEQUENCE [LARGE SCALE GENOMIC DNA]</scope>
    <source>
        <strain evidence="6">K3S</strain>
    </source>
</reference>
<proteinExistence type="inferred from homology"/>
<dbReference type="Proteomes" id="UP000192906">
    <property type="component" value="Unassembled WGS sequence"/>
</dbReference>
<name>A0A1X7EAI6_9BACT</name>
<dbReference type="InterPro" id="IPR006143">
    <property type="entry name" value="RND_pump_MFP"/>
</dbReference>
<feature type="domain" description="Multidrug resistance protein MdtA-like barrel-sandwich hybrid" evidence="3">
    <location>
        <begin position="92"/>
        <end position="257"/>
    </location>
</feature>
<evidence type="ECO:0000259" key="4">
    <source>
        <dbReference type="Pfam" id="PF25954"/>
    </source>
</evidence>
<dbReference type="Gene3D" id="2.40.50.100">
    <property type="match status" value="1"/>
</dbReference>
<evidence type="ECO:0000313" key="5">
    <source>
        <dbReference type="EMBL" id="SMF30173.1"/>
    </source>
</evidence>
<protein>
    <submittedName>
        <fullName evidence="5">RND family efflux transporter, MFP subunit</fullName>
    </submittedName>
</protein>
<dbReference type="PANTHER" id="PTHR30469:SF15">
    <property type="entry name" value="HLYD FAMILY OF SECRETION PROTEINS"/>
    <property type="match status" value="1"/>
</dbReference>
<dbReference type="Gene3D" id="2.40.30.170">
    <property type="match status" value="1"/>
</dbReference>
<keyword evidence="2" id="KW-0175">Coiled coil</keyword>
<gene>
    <name evidence="5" type="ORF">SAMN06295933_2817</name>
</gene>
<sequence>MVFSFLCFKRLNIGAVEILMSKKCVLVAGLGVAVTLLVLWIAGVFSSGVIQPGRIVPTRPLEEPALTAKAELAVVPVLYEAVGTVRPKTETNIEAQVTGKVLSVFVRAGDKVKRDDKLIVLDSRGLQTRLESAEQGLKSAEASQRQASEVINAAKAAADTATSTWKRLKTLFDSKVATRDELDRVEGQYLQAKARLAQADDGFSAASAQVKQAAKAVEEARINLGYTTIAANTDGEVSKRMVEPGDIAFPGKSLMLIQTSGSLRLEALVREGVIGKVRPGVKLPVEIQALEERTVGVVEEVVPSADPSTRTFLVKIGLDPMPGLYPGMFGRLLVPLREKEIVVVPKRAVSRVGQLETVLIKSAGKWEPVFVRTGNVHDDKIEILSGLRGNETLGLNSLEVGGGAK</sequence>
<dbReference type="GO" id="GO:0019898">
    <property type="term" value="C:extrinsic component of membrane"/>
    <property type="evidence" value="ECO:0007669"/>
    <property type="project" value="InterPro"/>
</dbReference>
<evidence type="ECO:0000313" key="6">
    <source>
        <dbReference type="Proteomes" id="UP000192906"/>
    </source>
</evidence>
<dbReference type="SUPFAM" id="SSF111369">
    <property type="entry name" value="HlyD-like secretion proteins"/>
    <property type="match status" value="1"/>
</dbReference>
<dbReference type="InterPro" id="IPR030190">
    <property type="entry name" value="MacA_alpha-hairpin_sf"/>
</dbReference>
<evidence type="ECO:0000256" key="2">
    <source>
        <dbReference type="ARBA" id="ARBA00023054"/>
    </source>
</evidence>
<organism evidence="5 6">
    <name type="scientific">Desulfovibrio gilichinskyi</name>
    <dbReference type="NCBI Taxonomy" id="1519643"/>
    <lineage>
        <taxon>Bacteria</taxon>
        <taxon>Pseudomonadati</taxon>
        <taxon>Thermodesulfobacteriota</taxon>
        <taxon>Desulfovibrionia</taxon>
        <taxon>Desulfovibrionales</taxon>
        <taxon>Desulfovibrionaceae</taxon>
        <taxon>Desulfovibrio</taxon>
    </lineage>
</organism>
<dbReference type="GO" id="GO:1990195">
    <property type="term" value="C:macrolide transmembrane transporter complex"/>
    <property type="evidence" value="ECO:0007669"/>
    <property type="project" value="InterPro"/>
</dbReference>
<evidence type="ECO:0000259" key="3">
    <source>
        <dbReference type="Pfam" id="PF25917"/>
    </source>
</evidence>
<dbReference type="Pfam" id="PF25917">
    <property type="entry name" value="BSH_RND"/>
    <property type="match status" value="1"/>
</dbReference>
<dbReference type="InterPro" id="IPR058792">
    <property type="entry name" value="Beta-barrel_RND_2"/>
</dbReference>
<dbReference type="AlphaFoldDB" id="A0A1X7EAI6"/>